<gene>
    <name evidence="1" type="ordered locus">RSp1068</name>
</gene>
<proteinExistence type="predicted"/>
<keyword evidence="2" id="KW-1185">Reference proteome</keyword>
<dbReference type="EnsemblBacteria" id="CAD18219">
    <property type="protein sequence ID" value="CAD18219"/>
    <property type="gene ID" value="RSp1068"/>
</dbReference>
<protein>
    <submittedName>
        <fullName evidence="1">Uncharacterized protein</fullName>
    </submittedName>
</protein>
<dbReference type="KEGG" id="rso:RSp1068"/>
<dbReference type="Proteomes" id="UP000001436">
    <property type="component" value="Plasmid pGMI1000MP"/>
</dbReference>
<dbReference type="STRING" id="267608.RSp1068"/>
<organism evidence="1 2">
    <name type="scientific">Ralstonia nicotianae (strain ATCC BAA-1114 / GMI1000)</name>
    <name type="common">Ralstonia solanacearum</name>
    <dbReference type="NCBI Taxonomy" id="267608"/>
    <lineage>
        <taxon>Bacteria</taxon>
        <taxon>Pseudomonadati</taxon>
        <taxon>Pseudomonadota</taxon>
        <taxon>Betaproteobacteria</taxon>
        <taxon>Burkholderiales</taxon>
        <taxon>Burkholderiaceae</taxon>
        <taxon>Ralstonia</taxon>
        <taxon>Ralstonia solanacearum species complex</taxon>
    </lineage>
</organism>
<geneLocation type="plasmid" evidence="2">
    <name>megaplasmid Rsp</name>
</geneLocation>
<evidence type="ECO:0000313" key="1">
    <source>
        <dbReference type="EMBL" id="CAD18219.1"/>
    </source>
</evidence>
<sequence>MRSGRVEKWFVHTDPFGQVTVGFLDKNGKFIPNPAQASKIIGGGG</sequence>
<dbReference type="AlphaFoldDB" id="Q8XR00"/>
<name>Q8XR00_RALN1</name>
<dbReference type="EMBL" id="AL646053">
    <property type="protein sequence ID" value="CAD18219.1"/>
    <property type="molecule type" value="Genomic_DNA"/>
</dbReference>
<accession>Q8XR00</accession>
<evidence type="ECO:0000313" key="2">
    <source>
        <dbReference type="Proteomes" id="UP000001436"/>
    </source>
</evidence>
<dbReference type="HOGENOM" id="CLU_3195132_0_0_4"/>
<reference evidence="1 2" key="1">
    <citation type="journal article" date="2002" name="Nature">
        <title>Genome sequence of the plant pathogen Ralstonia solanacearum.</title>
        <authorList>
            <person name="Salanoubat M."/>
            <person name="Genin S."/>
            <person name="Artiguenave F."/>
            <person name="Gouzy J."/>
            <person name="Mangenot S."/>
            <person name="Arlat M."/>
            <person name="Billault A."/>
            <person name="Brottier P."/>
            <person name="Camus J.C."/>
            <person name="Cattolico L."/>
            <person name="Chandler M."/>
            <person name="Choisne N."/>
            <person name="Claudel-Renard C."/>
            <person name="Cunnac S."/>
            <person name="Demange N."/>
            <person name="Gaspin C."/>
            <person name="Lavie M."/>
            <person name="Moisan A."/>
            <person name="Robert C."/>
            <person name="Saurin W."/>
            <person name="Schiex T."/>
            <person name="Siguier P."/>
            <person name="Thebault P."/>
            <person name="Whalen M."/>
            <person name="Wincker P."/>
            <person name="Levy M."/>
            <person name="Weissenbach J."/>
            <person name="Boucher C.A."/>
        </authorList>
    </citation>
    <scope>NUCLEOTIDE SEQUENCE [LARGE SCALE GENOMIC DNA]</scope>
    <source>
        <strain evidence="2">ATCC BAA-1114 / GMI1000</strain>
    </source>
</reference>